<organism evidence="3 4">
    <name type="scientific">Cupriavidus taiwanensis</name>
    <dbReference type="NCBI Taxonomy" id="164546"/>
    <lineage>
        <taxon>Bacteria</taxon>
        <taxon>Pseudomonadati</taxon>
        <taxon>Pseudomonadota</taxon>
        <taxon>Betaproteobacteria</taxon>
        <taxon>Burkholderiales</taxon>
        <taxon>Burkholderiaceae</taxon>
        <taxon>Cupriavidus</taxon>
    </lineage>
</organism>
<comment type="caution">
    <text evidence="3">The sequence shown here is derived from an EMBL/GenBank/DDBJ whole genome shotgun (WGS) entry which is preliminary data.</text>
</comment>
<sequence length="526" mass="56407">MGITMHWRARRLTRVLGCMAATAMLFACGGGSDGVTASASSNGWPTAPLPADAAVKVDDTQFLSIDQLRNWQQDLDQRGLRATGSPPHEEYIDALYQRLTQAGVKQLYFESATLKRWSADQWGLEIVSGTQAGAVATASYIPYSGTTPADGITAEMTYLAPGAVPSGSLAGKIVLVDVPKVPLKGSFFTGPALRTYDPAKSLMATDPYERPYVSISPLTTIMERLQASGVAGVVAILDEAPQTAAGMYIPYDRMLRRVPGVFVDREAGARLKKLAASRISLKLSLPAKVEQVQTRNLIGIIPGATDDLVVINSHTDGTNGLEDNGPNAIVDIAQYLTRLRKDSLPRSVMVLLTSGHFAGGVGAEDFLARHADDGLLERIASVVTIEHLGAREWLPDARGILAPTGKFEPVGMFMPTVPALVDAAEAMLKRADASPGYVLPPTNPKAAGTATEAVWPGEGQYFYSLGRLPTINYITGPYYLLNTGVSTADKVDYDRIHRETAGFTQLLLDLSRVSFADLRAERAMTP</sequence>
<feature type="chain" id="PRO_5037363514" description="Peptidase M28 domain-containing protein" evidence="1">
    <location>
        <begin position="28"/>
        <end position="526"/>
    </location>
</feature>
<dbReference type="EMBL" id="OFSP01000004">
    <property type="protein sequence ID" value="SOY44398.1"/>
    <property type="molecule type" value="Genomic_DNA"/>
</dbReference>
<feature type="domain" description="Peptidase M28" evidence="2">
    <location>
        <begin position="296"/>
        <end position="391"/>
    </location>
</feature>
<dbReference type="SUPFAM" id="SSF53187">
    <property type="entry name" value="Zn-dependent exopeptidases"/>
    <property type="match status" value="1"/>
</dbReference>
<accession>A0A975WUH0</accession>
<evidence type="ECO:0000259" key="2">
    <source>
        <dbReference type="Pfam" id="PF04389"/>
    </source>
</evidence>
<dbReference type="Proteomes" id="UP000256297">
    <property type="component" value="Chromosome CBM2589_b"/>
</dbReference>
<dbReference type="Pfam" id="PF04389">
    <property type="entry name" value="Peptidase_M28"/>
    <property type="match status" value="1"/>
</dbReference>
<evidence type="ECO:0000256" key="1">
    <source>
        <dbReference type="SAM" id="SignalP"/>
    </source>
</evidence>
<reference evidence="3 4" key="1">
    <citation type="submission" date="2018-01" db="EMBL/GenBank/DDBJ databases">
        <authorList>
            <person name="Clerissi C."/>
        </authorList>
    </citation>
    <scope>NUCLEOTIDE SEQUENCE [LARGE SCALE GENOMIC DNA]</scope>
    <source>
        <strain evidence="3">Cupriavidus taiwanensis STM 3521</strain>
    </source>
</reference>
<dbReference type="AlphaFoldDB" id="A0A975WUH0"/>
<keyword evidence="1" id="KW-0732">Signal</keyword>
<name>A0A975WUH0_9BURK</name>
<protein>
    <recommendedName>
        <fullName evidence="2">Peptidase M28 domain-containing protein</fullName>
    </recommendedName>
</protein>
<evidence type="ECO:0000313" key="4">
    <source>
        <dbReference type="Proteomes" id="UP000256297"/>
    </source>
</evidence>
<dbReference type="InterPro" id="IPR007484">
    <property type="entry name" value="Peptidase_M28"/>
</dbReference>
<dbReference type="Gene3D" id="3.50.30.30">
    <property type="match status" value="1"/>
</dbReference>
<proteinExistence type="predicted"/>
<dbReference type="Gene3D" id="3.40.630.10">
    <property type="entry name" value="Zn peptidases"/>
    <property type="match status" value="1"/>
</dbReference>
<feature type="signal peptide" evidence="1">
    <location>
        <begin position="1"/>
        <end position="27"/>
    </location>
</feature>
<evidence type="ECO:0000313" key="3">
    <source>
        <dbReference type="EMBL" id="SOY44398.1"/>
    </source>
</evidence>
<gene>
    <name evidence="3" type="ORF">CBM2589_B120361</name>
</gene>